<feature type="domain" description="C3H1-type" evidence="5">
    <location>
        <begin position="49"/>
        <end position="77"/>
    </location>
</feature>
<dbReference type="Pfam" id="PF00642">
    <property type="entry name" value="zf-CCCH"/>
    <property type="match status" value="1"/>
</dbReference>
<dbReference type="SUPFAM" id="SSF57667">
    <property type="entry name" value="beta-beta-alpha zinc fingers"/>
    <property type="match status" value="1"/>
</dbReference>
<feature type="non-terminal residue" evidence="6">
    <location>
        <position position="1"/>
    </location>
</feature>
<evidence type="ECO:0000259" key="5">
    <source>
        <dbReference type="PROSITE" id="PS50103"/>
    </source>
</evidence>
<dbReference type="STRING" id="282301.A0A267GLD0"/>
<dbReference type="InterPro" id="IPR036855">
    <property type="entry name" value="Znf_CCCH_sf"/>
</dbReference>
<reference evidence="6 7" key="1">
    <citation type="submission" date="2017-06" db="EMBL/GenBank/DDBJ databases">
        <title>A platform for efficient transgenesis in Macrostomum lignano, a flatworm model organism for stem cell research.</title>
        <authorList>
            <person name="Berezikov E."/>
        </authorList>
    </citation>
    <scope>NUCLEOTIDE SEQUENCE [LARGE SCALE GENOMIC DNA]</scope>
    <source>
        <strain evidence="6">DV1</strain>
        <tissue evidence="6">Whole organism</tissue>
    </source>
</reference>
<keyword evidence="3 4" id="KW-0862">Zinc</keyword>
<name>A0A267GLD0_9PLAT</name>
<dbReference type="OrthoDB" id="2417221at2759"/>
<keyword evidence="1 4" id="KW-0479">Metal-binding</keyword>
<dbReference type="PANTHER" id="PTHR16465:SF0">
    <property type="entry name" value="ZINC FINGER MATRIN-TYPE PROTEIN 5"/>
    <property type="match status" value="1"/>
</dbReference>
<dbReference type="PANTHER" id="PTHR16465">
    <property type="entry name" value="NUCLEASE-RELATED"/>
    <property type="match status" value="1"/>
</dbReference>
<evidence type="ECO:0000256" key="3">
    <source>
        <dbReference type="ARBA" id="ARBA00022833"/>
    </source>
</evidence>
<dbReference type="InterPro" id="IPR013085">
    <property type="entry name" value="U1-CZ_Znf_C2H2"/>
</dbReference>
<feature type="zinc finger region" description="C3H1-type" evidence="4">
    <location>
        <begin position="49"/>
        <end position="77"/>
    </location>
</feature>
<proteinExistence type="predicted"/>
<dbReference type="InterPro" id="IPR000571">
    <property type="entry name" value="Znf_CCCH"/>
</dbReference>
<organism evidence="6 7">
    <name type="scientific">Macrostomum lignano</name>
    <dbReference type="NCBI Taxonomy" id="282301"/>
    <lineage>
        <taxon>Eukaryota</taxon>
        <taxon>Metazoa</taxon>
        <taxon>Spiralia</taxon>
        <taxon>Lophotrochozoa</taxon>
        <taxon>Platyhelminthes</taxon>
        <taxon>Rhabditophora</taxon>
        <taxon>Macrostomorpha</taxon>
        <taxon>Macrostomida</taxon>
        <taxon>Macrostomidae</taxon>
        <taxon>Macrostomum</taxon>
    </lineage>
</organism>
<dbReference type="Gene3D" id="3.30.160.60">
    <property type="entry name" value="Classic Zinc Finger"/>
    <property type="match status" value="1"/>
</dbReference>
<keyword evidence="2 4" id="KW-0863">Zinc-finger</keyword>
<evidence type="ECO:0000256" key="1">
    <source>
        <dbReference type="ARBA" id="ARBA00022723"/>
    </source>
</evidence>
<dbReference type="GO" id="GO:0005689">
    <property type="term" value="C:U12-type spliceosomal complex"/>
    <property type="evidence" value="ECO:0007669"/>
    <property type="project" value="TreeGrafter"/>
</dbReference>
<comment type="caution">
    <text evidence="6">The sequence shown here is derived from an EMBL/GenBank/DDBJ whole genome shotgun (WGS) entry which is preliminary data.</text>
</comment>
<evidence type="ECO:0000313" key="6">
    <source>
        <dbReference type="EMBL" id="PAA86826.1"/>
    </source>
</evidence>
<dbReference type="InterPro" id="IPR036236">
    <property type="entry name" value="Znf_C2H2_sf"/>
</dbReference>
<dbReference type="Proteomes" id="UP000215902">
    <property type="component" value="Unassembled WGS sequence"/>
</dbReference>
<protein>
    <recommendedName>
        <fullName evidence="5">C3H1-type domain-containing protein</fullName>
    </recommendedName>
</protein>
<evidence type="ECO:0000313" key="7">
    <source>
        <dbReference type="Proteomes" id="UP000215902"/>
    </source>
</evidence>
<dbReference type="GO" id="GO:0008270">
    <property type="term" value="F:zinc ion binding"/>
    <property type="evidence" value="ECO:0007669"/>
    <property type="project" value="UniProtKB-KW"/>
</dbReference>
<accession>A0A267GLD0</accession>
<dbReference type="EMBL" id="NIVC01000262">
    <property type="protein sequence ID" value="PAA86826.1"/>
    <property type="molecule type" value="Genomic_DNA"/>
</dbReference>
<dbReference type="SUPFAM" id="SSF90229">
    <property type="entry name" value="CCCH zinc finger"/>
    <property type="match status" value="1"/>
</dbReference>
<dbReference type="AlphaFoldDB" id="A0A267GLD0"/>
<dbReference type="PROSITE" id="PS50103">
    <property type="entry name" value="ZF_C3H1"/>
    <property type="match status" value="1"/>
</dbReference>
<keyword evidence="7" id="KW-1185">Reference proteome</keyword>
<sequence length="134" mass="14994">KRYYCDYCDKHLANNASQHKSHLCSAGHAKLKANHHAKFRQPDEILLTDSGKKPCRNFFNTGQCQFGQLCKFSHLTDAEHCKLVDQAAKLKAQQDPVQLLCQAQAAFDKWRNKLQSSSNTDFVASGANEAANAK</sequence>
<evidence type="ECO:0000256" key="2">
    <source>
        <dbReference type="ARBA" id="ARBA00022771"/>
    </source>
</evidence>
<gene>
    <name evidence="6" type="ORF">BOX15_Mlig018801g1</name>
</gene>
<dbReference type="Pfam" id="PF06220">
    <property type="entry name" value="zf-U1"/>
    <property type="match status" value="1"/>
</dbReference>
<evidence type="ECO:0000256" key="4">
    <source>
        <dbReference type="PROSITE-ProRule" id="PRU00723"/>
    </source>
</evidence>